<accession>A0ABT0LAZ2</accession>
<dbReference type="Gene3D" id="3.30.2440.10">
    <property type="entry name" value="Secreted effector protein SifA"/>
    <property type="match status" value="1"/>
</dbReference>
<name>A0ABT0LAZ2_9GAMM</name>
<comment type="caution">
    <text evidence="1">The sequence shown here is derived from an EMBL/GenBank/DDBJ whole genome shotgun (WGS) entry which is preliminary data.</text>
</comment>
<sequence length="142" mass="15749">MTGIALNPGYFSNTSEISQAEIQNLHNGAGYGCLEKTWDSIKDWFCGTDKAEAKAALNTLITMSNELKPYENDIEKSRNQSFSFSATEVKTAFDTLKRLAGANDINFRHDKLDADVNNSAADCYIITDPKEQTPLAEIVYII</sequence>
<evidence type="ECO:0000313" key="1">
    <source>
        <dbReference type="EMBL" id="MCL1124665.1"/>
    </source>
</evidence>
<dbReference type="Proteomes" id="UP001203423">
    <property type="component" value="Unassembled WGS sequence"/>
</dbReference>
<dbReference type="RefSeq" id="WP_248939943.1">
    <property type="nucleotide sequence ID" value="NZ_JAKIKS010000028.1"/>
</dbReference>
<protein>
    <submittedName>
        <fullName evidence="1">Uncharacterized protein</fullName>
    </submittedName>
</protein>
<proteinExistence type="predicted"/>
<evidence type="ECO:0000313" key="2">
    <source>
        <dbReference type="Proteomes" id="UP001203423"/>
    </source>
</evidence>
<keyword evidence="2" id="KW-1185">Reference proteome</keyword>
<organism evidence="1 2">
    <name type="scientific">Shewanella surugensis</name>
    <dbReference type="NCBI Taxonomy" id="212020"/>
    <lineage>
        <taxon>Bacteria</taxon>
        <taxon>Pseudomonadati</taxon>
        <taxon>Pseudomonadota</taxon>
        <taxon>Gammaproteobacteria</taxon>
        <taxon>Alteromonadales</taxon>
        <taxon>Shewanellaceae</taxon>
        <taxon>Shewanella</taxon>
    </lineage>
</organism>
<reference evidence="1 2" key="1">
    <citation type="submission" date="2022-01" db="EMBL/GenBank/DDBJ databases">
        <title>Whole genome-based taxonomy of the Shewanellaceae.</title>
        <authorList>
            <person name="Martin-Rodriguez A.J."/>
        </authorList>
    </citation>
    <scope>NUCLEOTIDE SEQUENCE [LARGE SCALE GENOMIC DNA]</scope>
    <source>
        <strain evidence="1 2">DSM 17177</strain>
    </source>
</reference>
<gene>
    <name evidence="1" type="ORF">L2764_09280</name>
</gene>
<dbReference type="EMBL" id="JAKIKS010000028">
    <property type="protein sequence ID" value="MCL1124665.1"/>
    <property type="molecule type" value="Genomic_DNA"/>
</dbReference>